<organism evidence="1 2">
    <name type="scientific">Anopheles christyi</name>
    <dbReference type="NCBI Taxonomy" id="43041"/>
    <lineage>
        <taxon>Eukaryota</taxon>
        <taxon>Metazoa</taxon>
        <taxon>Ecdysozoa</taxon>
        <taxon>Arthropoda</taxon>
        <taxon>Hexapoda</taxon>
        <taxon>Insecta</taxon>
        <taxon>Pterygota</taxon>
        <taxon>Neoptera</taxon>
        <taxon>Endopterygota</taxon>
        <taxon>Diptera</taxon>
        <taxon>Nematocera</taxon>
        <taxon>Culicoidea</taxon>
        <taxon>Culicidae</taxon>
        <taxon>Anophelinae</taxon>
        <taxon>Anopheles</taxon>
    </lineage>
</organism>
<name>A0A182KHN9_9DIPT</name>
<reference evidence="1" key="2">
    <citation type="submission" date="2020-05" db="UniProtKB">
        <authorList>
            <consortium name="EnsemblMetazoa"/>
        </authorList>
    </citation>
    <scope>IDENTIFICATION</scope>
    <source>
        <strain evidence="1">ACHKN1017</strain>
    </source>
</reference>
<accession>A0A182KHN9</accession>
<dbReference type="Proteomes" id="UP000075881">
    <property type="component" value="Unassembled WGS sequence"/>
</dbReference>
<evidence type="ECO:0000313" key="2">
    <source>
        <dbReference type="Proteomes" id="UP000075881"/>
    </source>
</evidence>
<evidence type="ECO:0000313" key="1">
    <source>
        <dbReference type="EnsemblMetazoa" id="ACHR014009-PA"/>
    </source>
</evidence>
<sequence length="124" mass="14169">MNECHSKKGLNFPFPHFLEQLVWNCLLRQMKLNKEMRVRPDRTRGVTRTCAHRYSSLATRPIGSDSGLLGNVLLQMFLVVENSAIPLGHRSLLANPNLLRHLVNQPEVVANEHQSTLEVIDSFR</sequence>
<protein>
    <submittedName>
        <fullName evidence="1">Uncharacterized protein</fullName>
    </submittedName>
</protein>
<dbReference type="EnsemblMetazoa" id="ACHR014009-RA">
    <property type="protein sequence ID" value="ACHR014009-PA"/>
    <property type="gene ID" value="ACHR014009"/>
</dbReference>
<keyword evidence="2" id="KW-1185">Reference proteome</keyword>
<dbReference type="AlphaFoldDB" id="A0A182KHN9"/>
<reference evidence="2" key="1">
    <citation type="submission" date="2013-03" db="EMBL/GenBank/DDBJ databases">
        <title>The Genome Sequence of Anopheles christyi ACHKN1017.</title>
        <authorList>
            <consortium name="The Broad Institute Genomics Platform"/>
            <person name="Neafsey D.E."/>
            <person name="Besansky N."/>
            <person name="Walker B."/>
            <person name="Young S.K."/>
            <person name="Zeng Q."/>
            <person name="Gargeya S."/>
            <person name="Fitzgerald M."/>
            <person name="Haas B."/>
            <person name="Abouelleil A."/>
            <person name="Allen A.W."/>
            <person name="Alvarado L."/>
            <person name="Arachchi H.M."/>
            <person name="Berlin A.M."/>
            <person name="Chapman S.B."/>
            <person name="Gainer-Dewar J."/>
            <person name="Goldberg J."/>
            <person name="Griggs A."/>
            <person name="Gujja S."/>
            <person name="Hansen M."/>
            <person name="Howarth C."/>
            <person name="Imamovic A."/>
            <person name="Ireland A."/>
            <person name="Larimer J."/>
            <person name="McCowan C."/>
            <person name="Murphy C."/>
            <person name="Pearson M."/>
            <person name="Poon T.W."/>
            <person name="Priest M."/>
            <person name="Roberts A."/>
            <person name="Saif S."/>
            <person name="Shea T."/>
            <person name="Sisk P."/>
            <person name="Sykes S."/>
            <person name="Wortman J."/>
            <person name="Nusbaum C."/>
            <person name="Birren B."/>
        </authorList>
    </citation>
    <scope>NUCLEOTIDE SEQUENCE [LARGE SCALE GENOMIC DNA]</scope>
    <source>
        <strain evidence="2">ACHKN1017</strain>
    </source>
</reference>
<proteinExistence type="predicted"/>
<dbReference type="VEuPathDB" id="VectorBase:ACHR014009"/>